<dbReference type="RefSeq" id="WP_203811345.1">
    <property type="nucleotide sequence ID" value="NZ_BOMY01000040.1"/>
</dbReference>
<evidence type="ECO:0000313" key="2">
    <source>
        <dbReference type="EMBL" id="GIF23445.1"/>
    </source>
</evidence>
<evidence type="ECO:0000256" key="1">
    <source>
        <dbReference type="SAM" id="MobiDB-lite"/>
    </source>
</evidence>
<dbReference type="AlphaFoldDB" id="A0A919NSH1"/>
<name>A0A919NSH1_9ACTN</name>
<organism evidence="2 3">
    <name type="scientific">Paractinoplanes tereljensis</name>
    <dbReference type="NCBI Taxonomy" id="571912"/>
    <lineage>
        <taxon>Bacteria</taxon>
        <taxon>Bacillati</taxon>
        <taxon>Actinomycetota</taxon>
        <taxon>Actinomycetes</taxon>
        <taxon>Micromonosporales</taxon>
        <taxon>Micromonosporaceae</taxon>
        <taxon>Paractinoplanes</taxon>
    </lineage>
</organism>
<proteinExistence type="predicted"/>
<protein>
    <submittedName>
        <fullName evidence="2">Uncharacterized protein</fullName>
    </submittedName>
</protein>
<comment type="caution">
    <text evidence="2">The sequence shown here is derived from an EMBL/GenBank/DDBJ whole genome shotgun (WGS) entry which is preliminary data.</text>
</comment>
<gene>
    <name evidence="2" type="ORF">Ate02nite_61750</name>
</gene>
<dbReference type="EMBL" id="BOMY01000040">
    <property type="protein sequence ID" value="GIF23445.1"/>
    <property type="molecule type" value="Genomic_DNA"/>
</dbReference>
<feature type="compositionally biased region" description="Basic and acidic residues" evidence="1">
    <location>
        <begin position="255"/>
        <end position="272"/>
    </location>
</feature>
<reference evidence="2" key="1">
    <citation type="submission" date="2021-01" db="EMBL/GenBank/DDBJ databases">
        <title>Whole genome shotgun sequence of Actinoplanes tereljensis NBRC 105297.</title>
        <authorList>
            <person name="Komaki H."/>
            <person name="Tamura T."/>
        </authorList>
    </citation>
    <scope>NUCLEOTIDE SEQUENCE</scope>
    <source>
        <strain evidence="2">NBRC 105297</strain>
    </source>
</reference>
<keyword evidence="3" id="KW-1185">Reference proteome</keyword>
<sequence length="272" mass="29262">MPAVDPRLEALAGLQEAALGNAAMDIAGFEFGGDAEFASAATVAGLRAGTLVFSRRHDSLTIFATDARYGSGAELGTWTGPDDELLTRAAATLDAAGVPRAEIARSWVSPEFGATAQRVSDEEFRVEESELLRKTAVFGRALDGTPVWSSYAQIELTAEGRIGRLEIHWPVVPPPVAEEARLLAALAYRGWKPPEAPEARVESVEAGVLHSPAVGFFADAVAALRVTYRSVDQDIGRKPVRYLDRHGEPVPAPRDIPRVDPKSTVEREPGRR</sequence>
<accession>A0A919NSH1</accession>
<dbReference type="Proteomes" id="UP000623608">
    <property type="component" value="Unassembled WGS sequence"/>
</dbReference>
<feature type="region of interest" description="Disordered" evidence="1">
    <location>
        <begin position="240"/>
        <end position="272"/>
    </location>
</feature>
<evidence type="ECO:0000313" key="3">
    <source>
        <dbReference type="Proteomes" id="UP000623608"/>
    </source>
</evidence>